<dbReference type="InterPro" id="IPR046521">
    <property type="entry name" value="DUF6698"/>
</dbReference>
<dbReference type="Proteomes" id="UP001497453">
    <property type="component" value="Chromosome 8"/>
</dbReference>
<feature type="region of interest" description="Disordered" evidence="1">
    <location>
        <begin position="1"/>
        <end position="34"/>
    </location>
</feature>
<feature type="region of interest" description="Disordered" evidence="1">
    <location>
        <begin position="419"/>
        <end position="450"/>
    </location>
</feature>
<gene>
    <name evidence="2" type="ORF">GFSPODELE1_LOCUS9688</name>
</gene>
<evidence type="ECO:0000256" key="1">
    <source>
        <dbReference type="SAM" id="MobiDB-lite"/>
    </source>
</evidence>
<evidence type="ECO:0000313" key="2">
    <source>
        <dbReference type="EMBL" id="CAL1714265.1"/>
    </source>
</evidence>
<sequence length="450" mass="51246">MSPMSSHRTTPMPSRRTHSTEIPFVGPPYTQRDNGRTRIDALEEELAELQEENENLRTHVIQLQKSQSNGNEKKRTSDSQEQTTNALGRGHHRLVHISDSPATVIMNAQAHMVALKDEDRVASIEEMKEMDEDSRDEKIEEELSEWRAQERNLIAYGQLLRLLPNLERHLSESTPESVEDFTVRLRRGASEARSDDINRCTSKLGSLLNHVQDPRERPDPLLNVDGNNMRANRGLSHKTCCRWLLPIDVALTEETLSKAASLEIDLSDNWFIRLFYKDGEGDPSNVEENFLMSTILVRLYQAVFTSPSSATGSIDGDSDDEDAARRKRRRGSRAVRSSVADKLHMNNQVTPRSIAYICVLAHFSLTDATQWDTTVYDVDYTAMYEFIVDYLEDTPTEQSRKNAETILSWWNRKVFKGKSSGIHGNQNKSRKRLAAQRRERSNVVSTSADS</sequence>
<organism evidence="2 3">
    <name type="scientific">Somion occarium</name>
    <dbReference type="NCBI Taxonomy" id="3059160"/>
    <lineage>
        <taxon>Eukaryota</taxon>
        <taxon>Fungi</taxon>
        <taxon>Dikarya</taxon>
        <taxon>Basidiomycota</taxon>
        <taxon>Agaricomycotina</taxon>
        <taxon>Agaricomycetes</taxon>
        <taxon>Polyporales</taxon>
        <taxon>Cerrenaceae</taxon>
        <taxon>Somion</taxon>
    </lineage>
</organism>
<name>A0ABP1E2U0_9APHY</name>
<feature type="region of interest" description="Disordered" evidence="1">
    <location>
        <begin position="308"/>
        <end position="331"/>
    </location>
</feature>
<feature type="compositionally biased region" description="Polar residues" evidence="1">
    <location>
        <begin position="1"/>
        <end position="12"/>
    </location>
</feature>
<feature type="region of interest" description="Disordered" evidence="1">
    <location>
        <begin position="62"/>
        <end position="89"/>
    </location>
</feature>
<evidence type="ECO:0000313" key="3">
    <source>
        <dbReference type="Proteomes" id="UP001497453"/>
    </source>
</evidence>
<proteinExistence type="predicted"/>
<keyword evidence="3" id="KW-1185">Reference proteome</keyword>
<dbReference type="EMBL" id="OZ037951">
    <property type="protein sequence ID" value="CAL1714265.1"/>
    <property type="molecule type" value="Genomic_DNA"/>
</dbReference>
<reference evidence="3" key="1">
    <citation type="submission" date="2024-04" db="EMBL/GenBank/DDBJ databases">
        <authorList>
            <person name="Shaw F."/>
            <person name="Minotto A."/>
        </authorList>
    </citation>
    <scope>NUCLEOTIDE SEQUENCE [LARGE SCALE GENOMIC DNA]</scope>
</reference>
<protein>
    <submittedName>
        <fullName evidence="2">Uncharacterized protein</fullName>
    </submittedName>
</protein>
<dbReference type="Pfam" id="PF20414">
    <property type="entry name" value="DUF6698"/>
    <property type="match status" value="1"/>
</dbReference>
<accession>A0ABP1E2U0</accession>